<keyword evidence="1" id="KW-0472">Membrane</keyword>
<dbReference type="Gene3D" id="1.20.1250.20">
    <property type="entry name" value="MFS general substrate transporter like domains"/>
    <property type="match status" value="1"/>
</dbReference>
<keyword evidence="1" id="KW-1133">Transmembrane helix</keyword>
<dbReference type="InterPro" id="IPR036259">
    <property type="entry name" value="MFS_trans_sf"/>
</dbReference>
<sequence>MWRWLLILVLYPLGDSMANSMFKPPLVDIGLSLEEIGWLLGVVSAGIGILGALAAGFLINPLGRKRSLIVFGVMQTIAVTAYILPTVGVTNLV</sequence>
<dbReference type="SUPFAM" id="SSF103473">
    <property type="entry name" value="MFS general substrate transporter"/>
    <property type="match status" value="1"/>
</dbReference>
<evidence type="ECO:0000313" key="2">
    <source>
        <dbReference type="EMBL" id="EHC12927.1"/>
    </source>
</evidence>
<evidence type="ECO:0000313" key="3">
    <source>
        <dbReference type="Proteomes" id="UP000004344"/>
    </source>
</evidence>
<keyword evidence="1" id="KW-0812">Transmembrane</keyword>
<comment type="caution">
    <text evidence="2">The sequence shown here is derived from an EMBL/GenBank/DDBJ whole genome shotgun (WGS) entry which is preliminary data.</text>
</comment>
<evidence type="ECO:0000256" key="1">
    <source>
        <dbReference type="SAM" id="Phobius"/>
    </source>
</evidence>
<feature type="transmembrane region" description="Helical" evidence="1">
    <location>
        <begin position="68"/>
        <end position="87"/>
    </location>
</feature>
<dbReference type="EMBL" id="AGIZ01000007">
    <property type="protein sequence ID" value="EHC12927.1"/>
    <property type="molecule type" value="Genomic_DNA"/>
</dbReference>
<accession>G6FUJ7</accession>
<keyword evidence="3" id="KW-1185">Reference proteome</keyword>
<name>G6FUJ7_9CYAN</name>
<gene>
    <name evidence="2" type="ORF">FJSC11DRAFT_2544</name>
</gene>
<dbReference type="PATRIC" id="fig|741277.3.peg.2092"/>
<protein>
    <submittedName>
        <fullName evidence="2">Major facilitator transporter</fullName>
    </submittedName>
</protein>
<proteinExistence type="predicted"/>
<reference evidence="2 3" key="1">
    <citation type="submission" date="2011-09" db="EMBL/GenBank/DDBJ databases">
        <title>The draft genome of Fischerella sp. JSC-11.</title>
        <authorList>
            <consortium name="US DOE Joint Genome Institute (JGI-PGF)"/>
            <person name="Lucas S."/>
            <person name="Han J."/>
            <person name="Lapidus A."/>
            <person name="Cheng J.-F."/>
            <person name="Goodwin L."/>
            <person name="Pitluck S."/>
            <person name="Peters L."/>
            <person name="Land M.L."/>
            <person name="Hauser L."/>
            <person name="Sarkisova S."/>
            <person name="Bryant D.A."/>
            <person name="Brown I."/>
            <person name="Woyke T.J."/>
        </authorList>
    </citation>
    <scope>NUCLEOTIDE SEQUENCE [LARGE SCALE GENOMIC DNA]</scope>
    <source>
        <strain evidence="2 3">JSC-11</strain>
    </source>
</reference>
<dbReference type="Proteomes" id="UP000004344">
    <property type="component" value="Unassembled WGS sequence"/>
</dbReference>
<organism evidence="2 3">
    <name type="scientific">Fischerella thermalis JSC-11</name>
    <dbReference type="NCBI Taxonomy" id="741277"/>
    <lineage>
        <taxon>Bacteria</taxon>
        <taxon>Bacillati</taxon>
        <taxon>Cyanobacteriota</taxon>
        <taxon>Cyanophyceae</taxon>
        <taxon>Nostocales</taxon>
        <taxon>Hapalosiphonaceae</taxon>
        <taxon>Fischerella</taxon>
    </lineage>
</organism>
<feature type="transmembrane region" description="Helical" evidence="1">
    <location>
        <begin position="36"/>
        <end position="59"/>
    </location>
</feature>
<dbReference type="AlphaFoldDB" id="G6FUJ7"/>